<evidence type="ECO:0000313" key="10">
    <source>
        <dbReference type="Proteomes" id="UP000322530"/>
    </source>
</evidence>
<dbReference type="PANTHER" id="PTHR43547">
    <property type="entry name" value="TWO-COMPONENT HISTIDINE KINASE"/>
    <property type="match status" value="1"/>
</dbReference>
<dbReference type="Gene3D" id="1.20.120.620">
    <property type="entry name" value="Backbone structure of the membrane domain of e. Coli histidine kinase receptor kdpd"/>
    <property type="match status" value="1"/>
</dbReference>
<dbReference type="InterPro" id="IPR005467">
    <property type="entry name" value="His_kinase_dom"/>
</dbReference>
<dbReference type="SMART" id="SM00387">
    <property type="entry name" value="HATPase_c"/>
    <property type="match status" value="1"/>
</dbReference>
<dbReference type="PANTHER" id="PTHR43547:SF2">
    <property type="entry name" value="HYBRID SIGNAL TRANSDUCTION HISTIDINE KINASE C"/>
    <property type="match status" value="1"/>
</dbReference>
<evidence type="ECO:0000313" key="9">
    <source>
        <dbReference type="EMBL" id="GCF08440.1"/>
    </source>
</evidence>
<dbReference type="EMBL" id="BIXY01000024">
    <property type="protein sequence ID" value="GCF08440.1"/>
    <property type="molecule type" value="Genomic_DNA"/>
</dbReference>
<keyword evidence="4" id="KW-0808">Transferase</keyword>
<dbReference type="SUPFAM" id="SSF47384">
    <property type="entry name" value="Homodimeric domain of signal transducing histidine kinase"/>
    <property type="match status" value="1"/>
</dbReference>
<dbReference type="EC" id="2.7.13.3" evidence="2"/>
<feature type="transmembrane region" description="Helical" evidence="7">
    <location>
        <begin position="77"/>
        <end position="98"/>
    </location>
</feature>
<dbReference type="Gene3D" id="1.10.287.130">
    <property type="match status" value="1"/>
</dbReference>
<sequence length="403" mass="45649">MYNKSVYQQNWQAKEVCLRPEQFPQCQRLYTFLRRPWVGYIACILLTILNVLLVLAEQHMAINIILPGGQLVIQIALVAYLWGFLPALLMLCLGLIVIDAFFISDLSSLFAAHSLDVTLQFITFAGFALLIAALFAQREKALRLAAQREKTICEAHQQLENYLSVISHELKTPLTGTQGHIQLAKRKLKNLPALLDEEHPDRQIIQRVYRSLEQAQKQTMIQHRLINDLLDASRIHTNRVSYTMKICNLTEIVQDTVQSARLTNPQRCIKLEVDIQEKAIIRADADRIGQVLNNYLSNALKYAPLEKPIHVSLYREGESACVAVQDEGPGLNEEEQKNIWERFYRAKDIMPVAQDGVSHVNLGLGLYICKAIIRDHQGQLGVTSQPGAGSTFWFSLPLDLNKG</sequence>
<dbReference type="InterPro" id="IPR038318">
    <property type="entry name" value="KdpD_sf"/>
</dbReference>
<dbReference type="InterPro" id="IPR004358">
    <property type="entry name" value="Sig_transdc_His_kin-like_C"/>
</dbReference>
<keyword evidence="7" id="KW-1133">Transmembrane helix</keyword>
<keyword evidence="7" id="KW-0812">Transmembrane</keyword>
<evidence type="ECO:0000256" key="4">
    <source>
        <dbReference type="ARBA" id="ARBA00022679"/>
    </source>
</evidence>
<evidence type="ECO:0000256" key="3">
    <source>
        <dbReference type="ARBA" id="ARBA00022553"/>
    </source>
</evidence>
<evidence type="ECO:0000256" key="1">
    <source>
        <dbReference type="ARBA" id="ARBA00000085"/>
    </source>
</evidence>
<dbReference type="CDD" id="cd00075">
    <property type="entry name" value="HATPase"/>
    <property type="match status" value="1"/>
</dbReference>
<name>A0A5A5TAA4_9CHLR</name>
<evidence type="ECO:0000256" key="7">
    <source>
        <dbReference type="SAM" id="Phobius"/>
    </source>
</evidence>
<dbReference type="InterPro" id="IPR003594">
    <property type="entry name" value="HATPase_dom"/>
</dbReference>
<dbReference type="SMART" id="SM00388">
    <property type="entry name" value="HisKA"/>
    <property type="match status" value="1"/>
</dbReference>
<keyword evidence="3" id="KW-0597">Phosphoprotein</keyword>
<dbReference type="PRINTS" id="PR00344">
    <property type="entry name" value="BCTRLSENSOR"/>
</dbReference>
<feature type="domain" description="Histidine kinase" evidence="8">
    <location>
        <begin position="165"/>
        <end position="400"/>
    </location>
</feature>
<protein>
    <recommendedName>
        <fullName evidence="2">histidine kinase</fullName>
        <ecNumber evidence="2">2.7.13.3</ecNumber>
    </recommendedName>
</protein>
<dbReference type="InterPro" id="IPR003661">
    <property type="entry name" value="HisK_dim/P_dom"/>
</dbReference>
<proteinExistence type="predicted"/>
<dbReference type="CDD" id="cd00082">
    <property type="entry name" value="HisKA"/>
    <property type="match status" value="1"/>
</dbReference>
<keyword evidence="6" id="KW-0902">Two-component regulatory system</keyword>
<dbReference type="Gene3D" id="3.30.565.10">
    <property type="entry name" value="Histidine kinase-like ATPase, C-terminal domain"/>
    <property type="match status" value="1"/>
</dbReference>
<comment type="catalytic activity">
    <reaction evidence="1">
        <text>ATP + protein L-histidine = ADP + protein N-phospho-L-histidine.</text>
        <dbReference type="EC" id="2.7.13.3"/>
    </reaction>
</comment>
<dbReference type="PROSITE" id="PS50109">
    <property type="entry name" value="HIS_KIN"/>
    <property type="match status" value="1"/>
</dbReference>
<dbReference type="InterPro" id="IPR036097">
    <property type="entry name" value="HisK_dim/P_sf"/>
</dbReference>
<evidence type="ECO:0000256" key="2">
    <source>
        <dbReference type="ARBA" id="ARBA00012438"/>
    </source>
</evidence>
<feature type="transmembrane region" description="Helical" evidence="7">
    <location>
        <begin position="37"/>
        <end position="56"/>
    </location>
</feature>
<dbReference type="AlphaFoldDB" id="A0A5A5TAA4"/>
<dbReference type="FunFam" id="3.30.565.10:FF:000006">
    <property type="entry name" value="Sensor histidine kinase WalK"/>
    <property type="match status" value="1"/>
</dbReference>
<keyword evidence="5" id="KW-0418">Kinase</keyword>
<evidence type="ECO:0000256" key="6">
    <source>
        <dbReference type="ARBA" id="ARBA00023012"/>
    </source>
</evidence>
<accession>A0A5A5TAA4</accession>
<gene>
    <name evidence="9" type="ORF">KDI_20040</name>
</gene>
<evidence type="ECO:0000256" key="5">
    <source>
        <dbReference type="ARBA" id="ARBA00022777"/>
    </source>
</evidence>
<dbReference type="Pfam" id="PF02518">
    <property type="entry name" value="HATPase_c"/>
    <property type="match status" value="1"/>
</dbReference>
<feature type="transmembrane region" description="Helical" evidence="7">
    <location>
        <begin position="118"/>
        <end position="136"/>
    </location>
</feature>
<organism evidence="9 10">
    <name type="scientific">Dictyobacter arantiisoli</name>
    <dbReference type="NCBI Taxonomy" id="2014874"/>
    <lineage>
        <taxon>Bacteria</taxon>
        <taxon>Bacillati</taxon>
        <taxon>Chloroflexota</taxon>
        <taxon>Ktedonobacteria</taxon>
        <taxon>Ktedonobacterales</taxon>
        <taxon>Dictyobacteraceae</taxon>
        <taxon>Dictyobacter</taxon>
    </lineage>
</organism>
<keyword evidence="7" id="KW-0472">Membrane</keyword>
<dbReference type="RefSeq" id="WP_172632018.1">
    <property type="nucleotide sequence ID" value="NZ_BIXY01000024.1"/>
</dbReference>
<comment type="caution">
    <text evidence="9">The sequence shown here is derived from an EMBL/GenBank/DDBJ whole genome shotgun (WGS) entry which is preliminary data.</text>
</comment>
<dbReference type="Pfam" id="PF00512">
    <property type="entry name" value="HisKA"/>
    <property type="match status" value="1"/>
</dbReference>
<reference evidence="9 10" key="1">
    <citation type="submission" date="2019-01" db="EMBL/GenBank/DDBJ databases">
        <title>Draft genome sequence of Dictyobacter sp. Uno17.</title>
        <authorList>
            <person name="Wang C.M."/>
            <person name="Zheng Y."/>
            <person name="Sakai Y."/>
            <person name="Abe K."/>
            <person name="Yokota A."/>
            <person name="Yabe S."/>
        </authorList>
    </citation>
    <scope>NUCLEOTIDE SEQUENCE [LARGE SCALE GENOMIC DNA]</scope>
    <source>
        <strain evidence="9 10">Uno17</strain>
    </source>
</reference>
<dbReference type="GO" id="GO:0000155">
    <property type="term" value="F:phosphorelay sensor kinase activity"/>
    <property type="evidence" value="ECO:0007669"/>
    <property type="project" value="InterPro"/>
</dbReference>
<dbReference type="Proteomes" id="UP000322530">
    <property type="component" value="Unassembled WGS sequence"/>
</dbReference>
<evidence type="ECO:0000259" key="8">
    <source>
        <dbReference type="PROSITE" id="PS50109"/>
    </source>
</evidence>
<dbReference type="InterPro" id="IPR036890">
    <property type="entry name" value="HATPase_C_sf"/>
</dbReference>
<dbReference type="SUPFAM" id="SSF55874">
    <property type="entry name" value="ATPase domain of HSP90 chaperone/DNA topoisomerase II/histidine kinase"/>
    <property type="match status" value="1"/>
</dbReference>
<keyword evidence="10" id="KW-1185">Reference proteome</keyword>